<dbReference type="Gene3D" id="3.40.50.300">
    <property type="entry name" value="P-loop containing nucleotide triphosphate hydrolases"/>
    <property type="match status" value="1"/>
</dbReference>
<dbReference type="OrthoDB" id="10042665at2759"/>
<dbReference type="SMART" id="SM00382">
    <property type="entry name" value="AAA"/>
    <property type="match status" value="1"/>
</dbReference>
<dbReference type="GO" id="GO:0016887">
    <property type="term" value="F:ATP hydrolysis activity"/>
    <property type="evidence" value="ECO:0007669"/>
    <property type="project" value="InterPro"/>
</dbReference>
<reference evidence="2 3" key="1">
    <citation type="journal article" date="2016" name="Nat. Commun.">
        <title>Ectomycorrhizal ecology is imprinted in the genome of the dominant symbiotic fungus Cenococcum geophilum.</title>
        <authorList>
            <consortium name="DOE Joint Genome Institute"/>
            <person name="Peter M."/>
            <person name="Kohler A."/>
            <person name="Ohm R.A."/>
            <person name="Kuo A."/>
            <person name="Krutzmann J."/>
            <person name="Morin E."/>
            <person name="Arend M."/>
            <person name="Barry K.W."/>
            <person name="Binder M."/>
            <person name="Choi C."/>
            <person name="Clum A."/>
            <person name="Copeland A."/>
            <person name="Grisel N."/>
            <person name="Haridas S."/>
            <person name="Kipfer T."/>
            <person name="LaButti K."/>
            <person name="Lindquist E."/>
            <person name="Lipzen A."/>
            <person name="Maire R."/>
            <person name="Meier B."/>
            <person name="Mihaltcheva S."/>
            <person name="Molinier V."/>
            <person name="Murat C."/>
            <person name="Poggeler S."/>
            <person name="Quandt C.A."/>
            <person name="Sperisen C."/>
            <person name="Tritt A."/>
            <person name="Tisserant E."/>
            <person name="Crous P.W."/>
            <person name="Henrissat B."/>
            <person name="Nehls U."/>
            <person name="Egli S."/>
            <person name="Spatafora J.W."/>
            <person name="Grigoriev I.V."/>
            <person name="Martin F.M."/>
        </authorList>
    </citation>
    <scope>NUCLEOTIDE SEQUENCE [LARGE SCALE GENOMIC DNA]</scope>
    <source>
        <strain evidence="2 3">CBS 207.34</strain>
    </source>
</reference>
<evidence type="ECO:0000259" key="1">
    <source>
        <dbReference type="SMART" id="SM00382"/>
    </source>
</evidence>
<organism evidence="2 3">
    <name type="scientific">Glonium stellatum</name>
    <dbReference type="NCBI Taxonomy" id="574774"/>
    <lineage>
        <taxon>Eukaryota</taxon>
        <taxon>Fungi</taxon>
        <taxon>Dikarya</taxon>
        <taxon>Ascomycota</taxon>
        <taxon>Pezizomycotina</taxon>
        <taxon>Dothideomycetes</taxon>
        <taxon>Pleosporomycetidae</taxon>
        <taxon>Gloniales</taxon>
        <taxon>Gloniaceae</taxon>
        <taxon>Glonium</taxon>
    </lineage>
</organism>
<dbReference type="EMBL" id="KV750990">
    <property type="protein sequence ID" value="OCL02177.1"/>
    <property type="molecule type" value="Genomic_DNA"/>
</dbReference>
<dbReference type="InterPro" id="IPR003959">
    <property type="entry name" value="ATPase_AAA_core"/>
</dbReference>
<keyword evidence="2" id="KW-0378">Hydrolase</keyword>
<dbReference type="AlphaFoldDB" id="A0A8E2JM54"/>
<gene>
    <name evidence="2" type="ORF">AOQ84DRAFT_305194</name>
</gene>
<accession>A0A8E2JM54</accession>
<evidence type="ECO:0000313" key="2">
    <source>
        <dbReference type="EMBL" id="OCL02177.1"/>
    </source>
</evidence>
<dbReference type="InterPro" id="IPR056599">
    <property type="entry name" value="AAA_lid_fung"/>
</dbReference>
<dbReference type="PANTHER" id="PTHR46411:SF2">
    <property type="entry name" value="AAA+ ATPASE DOMAIN-CONTAINING PROTEIN"/>
    <property type="match status" value="1"/>
</dbReference>
<feature type="domain" description="AAA+ ATPase" evidence="1">
    <location>
        <begin position="9"/>
        <end position="135"/>
    </location>
</feature>
<name>A0A8E2JM54_9PEZI</name>
<feature type="non-terminal residue" evidence="2">
    <location>
        <position position="1"/>
    </location>
</feature>
<keyword evidence="3" id="KW-1185">Reference proteome</keyword>
<dbReference type="PANTHER" id="PTHR46411">
    <property type="entry name" value="FAMILY ATPASE, PUTATIVE-RELATED"/>
    <property type="match status" value="1"/>
</dbReference>
<dbReference type="GO" id="GO:0005524">
    <property type="term" value="F:ATP binding"/>
    <property type="evidence" value="ECO:0007669"/>
    <property type="project" value="InterPro"/>
</dbReference>
<dbReference type="Pfam" id="PF23232">
    <property type="entry name" value="AAA_lid_13"/>
    <property type="match status" value="1"/>
</dbReference>
<dbReference type="Proteomes" id="UP000250140">
    <property type="component" value="Unassembled WGS sequence"/>
</dbReference>
<proteinExistence type="predicted"/>
<dbReference type="InterPro" id="IPR027417">
    <property type="entry name" value="P-loop_NTPase"/>
</dbReference>
<dbReference type="SUPFAM" id="SSF52540">
    <property type="entry name" value="P-loop containing nucleoside triphosphate hydrolases"/>
    <property type="match status" value="1"/>
</dbReference>
<dbReference type="Pfam" id="PF00004">
    <property type="entry name" value="AAA"/>
    <property type="match status" value="1"/>
</dbReference>
<dbReference type="InterPro" id="IPR003593">
    <property type="entry name" value="AAA+_ATPase"/>
</dbReference>
<protein>
    <submittedName>
        <fullName evidence="2">P-loop containing nucleoside triphosphate hydrolase protein</fullName>
    </submittedName>
</protein>
<evidence type="ECO:0000313" key="3">
    <source>
        <dbReference type="Proteomes" id="UP000250140"/>
    </source>
</evidence>
<sequence length="196" mass="22379">ADWINGKGAGQVFLFYGSPGTGKTLTVECISQFTRQPLISLTGADLDLGRGTENRLRHWFNLAILWDAHLLIDEADVFVEHRTPRDLERNAMVSVFLRTVEYFSGMLFLTTNRLGHIDTAIKSRIQVSIHFPDFDIHTRKELWKKYFTKLRDEKSKAAPTGAVENSFFKHDVMKEEINGRDIRNGKNPRSLSIGRG</sequence>